<proteinExistence type="predicted"/>
<reference evidence="3 4" key="1">
    <citation type="journal article" date="2019" name="Emerg. Microbes Infect.">
        <title>Comprehensive subspecies identification of 175 nontuberculous mycobacteria species based on 7547 genomic profiles.</title>
        <authorList>
            <person name="Matsumoto Y."/>
            <person name="Kinjo T."/>
            <person name="Motooka D."/>
            <person name="Nabeya D."/>
            <person name="Jung N."/>
            <person name="Uechi K."/>
            <person name="Horii T."/>
            <person name="Iida T."/>
            <person name="Fujita J."/>
            <person name="Nakamura S."/>
        </authorList>
    </citation>
    <scope>NUCLEOTIDE SEQUENCE [LARGE SCALE GENOMIC DNA]</scope>
    <source>
        <strain evidence="3 4">JCM 6370</strain>
    </source>
</reference>
<evidence type="ECO:0000256" key="1">
    <source>
        <dbReference type="ARBA" id="ARBA00022857"/>
    </source>
</evidence>
<protein>
    <recommendedName>
        <fullName evidence="5">Short-chain dehydrogenase</fullName>
    </recommendedName>
</protein>
<evidence type="ECO:0000313" key="3">
    <source>
        <dbReference type="EMBL" id="BBY81643.1"/>
    </source>
</evidence>
<keyword evidence="2" id="KW-0560">Oxidoreductase</keyword>
<dbReference type="Gene3D" id="3.40.50.720">
    <property type="entry name" value="NAD(P)-binding Rossmann-like Domain"/>
    <property type="match status" value="1"/>
</dbReference>
<evidence type="ECO:0000256" key="2">
    <source>
        <dbReference type="ARBA" id="ARBA00023002"/>
    </source>
</evidence>
<gene>
    <name evidence="3" type="ORF">MPUL_28010</name>
</gene>
<dbReference type="GO" id="GO:0009062">
    <property type="term" value="P:fatty acid catabolic process"/>
    <property type="evidence" value="ECO:0007669"/>
    <property type="project" value="InterPro"/>
</dbReference>
<sequence>MTGPTSALSGLLSPGLPAGTAAFVTGGGSGINLAIAHGLASVGADVAICGRSQEKLDAAASQLRDHGVRVAPVAADVRDDKSLAQAIDTAAETFGRLDTVVAGAAGNFFASAETISANGFRTVVDIDLLGSFNTARAAFDTCEPLAAASFSSRPVRHICPSPTNLRSVRRRPVSTT</sequence>
<evidence type="ECO:0000313" key="4">
    <source>
        <dbReference type="Proteomes" id="UP000467252"/>
    </source>
</evidence>
<dbReference type="InterPro" id="IPR045017">
    <property type="entry name" value="DECR2-like"/>
</dbReference>
<organism evidence="3 4">
    <name type="scientific">Mycolicibacterium pulveris</name>
    <name type="common">Mycobacterium pulveris</name>
    <dbReference type="NCBI Taxonomy" id="36813"/>
    <lineage>
        <taxon>Bacteria</taxon>
        <taxon>Bacillati</taxon>
        <taxon>Actinomycetota</taxon>
        <taxon>Actinomycetes</taxon>
        <taxon>Mycobacteriales</taxon>
        <taxon>Mycobacteriaceae</taxon>
        <taxon>Mycolicibacterium</taxon>
    </lineage>
</organism>
<dbReference type="AlphaFoldDB" id="A0A7I7ULA9"/>
<dbReference type="SUPFAM" id="SSF51735">
    <property type="entry name" value="NAD(P)-binding Rossmann-fold domains"/>
    <property type="match status" value="1"/>
</dbReference>
<dbReference type="Pfam" id="PF00106">
    <property type="entry name" value="adh_short"/>
    <property type="match status" value="1"/>
</dbReference>
<accession>A0A7I7ULA9</accession>
<dbReference type="InterPro" id="IPR002347">
    <property type="entry name" value="SDR_fam"/>
</dbReference>
<name>A0A7I7ULA9_MYCPV</name>
<dbReference type="Proteomes" id="UP000467252">
    <property type="component" value="Chromosome"/>
</dbReference>
<dbReference type="PANTHER" id="PTHR43296:SF2">
    <property type="entry name" value="PEROXISOMAL 2,4-DIENOYL-COA REDUCTASE [(3E)-ENOYL-COA-PRODUCING]"/>
    <property type="match status" value="1"/>
</dbReference>
<dbReference type="PANTHER" id="PTHR43296">
    <property type="entry name" value="PEROXISOMAL 2,4-DIENOYL-COA REDUCTASE"/>
    <property type="match status" value="1"/>
</dbReference>
<dbReference type="GO" id="GO:0008670">
    <property type="term" value="F:2,4-dienoyl-CoA reductase (NADPH) activity"/>
    <property type="evidence" value="ECO:0007669"/>
    <property type="project" value="InterPro"/>
</dbReference>
<keyword evidence="4" id="KW-1185">Reference proteome</keyword>
<dbReference type="RefSeq" id="WP_235674566.1">
    <property type="nucleotide sequence ID" value="NZ_AP022599.1"/>
</dbReference>
<evidence type="ECO:0008006" key="5">
    <source>
        <dbReference type="Google" id="ProtNLM"/>
    </source>
</evidence>
<keyword evidence="1" id="KW-0521">NADP</keyword>
<dbReference type="EMBL" id="AP022599">
    <property type="protein sequence ID" value="BBY81643.1"/>
    <property type="molecule type" value="Genomic_DNA"/>
</dbReference>
<dbReference type="InterPro" id="IPR036291">
    <property type="entry name" value="NAD(P)-bd_dom_sf"/>
</dbReference>